<dbReference type="PANTHER" id="PTHR43283:SF7">
    <property type="entry name" value="BETA-LACTAMASE-RELATED DOMAIN-CONTAINING PROTEIN"/>
    <property type="match status" value="1"/>
</dbReference>
<keyword evidence="1" id="KW-0732">Signal</keyword>
<evidence type="ECO:0000313" key="4">
    <source>
        <dbReference type="EMBL" id="SHK89162.1"/>
    </source>
</evidence>
<feature type="domain" description="Beta-lactamase-related" evidence="2">
    <location>
        <begin position="79"/>
        <end position="347"/>
    </location>
</feature>
<name>A0A1M6W5W3_9FLAO</name>
<evidence type="ECO:0000256" key="1">
    <source>
        <dbReference type="SAM" id="SignalP"/>
    </source>
</evidence>
<dbReference type="Gene3D" id="3.40.710.10">
    <property type="entry name" value="DD-peptidase/beta-lactamase superfamily"/>
    <property type="match status" value="1"/>
</dbReference>
<proteinExistence type="predicted"/>
<accession>A0A1M6W5W3</accession>
<dbReference type="RefSeq" id="WP_072879710.1">
    <property type="nucleotide sequence ID" value="NZ_FOKU01000011.1"/>
</dbReference>
<dbReference type="EMBL" id="FRAT01000005">
    <property type="protein sequence ID" value="SHK89162.1"/>
    <property type="molecule type" value="Genomic_DNA"/>
</dbReference>
<dbReference type="InterPro" id="IPR001466">
    <property type="entry name" value="Beta-lactam-related"/>
</dbReference>
<evidence type="ECO:0000313" key="3">
    <source>
        <dbReference type="EMBL" id="SFC46004.1"/>
    </source>
</evidence>
<protein>
    <submittedName>
        <fullName evidence="4">CubicO group peptidase, beta-lactamase class C family</fullName>
    </submittedName>
</protein>
<dbReference type="Proteomes" id="UP000198940">
    <property type="component" value="Unassembled WGS sequence"/>
</dbReference>
<dbReference type="SUPFAM" id="SSF56601">
    <property type="entry name" value="beta-lactamase/transpeptidase-like"/>
    <property type="match status" value="1"/>
</dbReference>
<keyword evidence="6" id="KW-1185">Reference proteome</keyword>
<dbReference type="PROSITE" id="PS51257">
    <property type="entry name" value="PROKAR_LIPOPROTEIN"/>
    <property type="match status" value="1"/>
</dbReference>
<evidence type="ECO:0000259" key="2">
    <source>
        <dbReference type="Pfam" id="PF00144"/>
    </source>
</evidence>
<organism evidence="4 5">
    <name type="scientific">Flagellimonas taeanensis</name>
    <dbReference type="NCBI Taxonomy" id="1005926"/>
    <lineage>
        <taxon>Bacteria</taxon>
        <taxon>Pseudomonadati</taxon>
        <taxon>Bacteroidota</taxon>
        <taxon>Flavobacteriia</taxon>
        <taxon>Flavobacteriales</taxon>
        <taxon>Flavobacteriaceae</taxon>
        <taxon>Flagellimonas</taxon>
    </lineage>
</organism>
<evidence type="ECO:0000313" key="5">
    <source>
        <dbReference type="Proteomes" id="UP000184031"/>
    </source>
</evidence>
<comment type="caution">
    <text evidence="4">The sequence shown here is derived from an EMBL/GenBank/DDBJ whole genome shotgun (WGS) entry which is preliminary data.</text>
</comment>
<dbReference type="Proteomes" id="UP000184031">
    <property type="component" value="Unassembled WGS sequence"/>
</dbReference>
<feature type="chain" id="PRO_5009921950" evidence="1">
    <location>
        <begin position="24"/>
        <end position="367"/>
    </location>
</feature>
<evidence type="ECO:0000313" key="6">
    <source>
        <dbReference type="Proteomes" id="UP000198940"/>
    </source>
</evidence>
<gene>
    <name evidence="3" type="ORF">SAMN04487891_111134</name>
    <name evidence="4" type="ORF">SAMN05216293_2175</name>
</gene>
<reference evidence="4 5" key="1">
    <citation type="submission" date="2016-11" db="EMBL/GenBank/DDBJ databases">
        <authorList>
            <person name="Varghese N."/>
            <person name="Submissions S."/>
        </authorList>
    </citation>
    <scope>NUCLEOTIDE SEQUENCE [LARGE SCALE GENOMIC DNA]</scope>
    <source>
        <strain evidence="4 5">CGMCC 1.12174</strain>
        <strain evidence="3 6">DSM 26351</strain>
    </source>
</reference>
<dbReference type="OrthoDB" id="1185352at2"/>
<dbReference type="STRING" id="1055723.SAMN05216293_2175"/>
<dbReference type="InterPro" id="IPR050789">
    <property type="entry name" value="Diverse_Enzym_Activities"/>
</dbReference>
<feature type="signal peptide" evidence="1">
    <location>
        <begin position="1"/>
        <end position="23"/>
    </location>
</feature>
<dbReference type="EMBL" id="FOKU01000011">
    <property type="protein sequence ID" value="SFC46004.1"/>
    <property type="molecule type" value="Genomic_DNA"/>
</dbReference>
<dbReference type="InterPro" id="IPR012338">
    <property type="entry name" value="Beta-lactam/transpept-like"/>
</dbReference>
<dbReference type="AlphaFoldDB" id="A0A1M6W5W3"/>
<dbReference type="PANTHER" id="PTHR43283">
    <property type="entry name" value="BETA-LACTAMASE-RELATED"/>
    <property type="match status" value="1"/>
</dbReference>
<sequence length="367" mass="41157">MKRFAHPFLLLCLVLIFSCSSDDGPGDDDNIPDPETGELYFPPVGSAEWETTSPADLGWDTTAEQALYDLLEEKGTDGFIILKDGKIVVEWYFGDFTAGDNHSWNSAGKTLTAMTVGIAQEEGFLSIGDSSMDYLGEGWSMLTPEQEANITVRHHLTMTTGLDYTVDEPFCYDKECLLYKNEPGTYWYYHNAAYTILDQIVTNATGTDFKTYSYQKIRDRIGMQGNWVTVGYNNLFFSNTRSMARFGLLCLNQGTWDDTEILSDKTYFTEMTTTSQNLNPSYGYLWWLNGKSQHKAPGSETTFEGELFPDAPDDLIAGLGAFDQKLYLVPSENLVIVRLGDDAGENQLGPSSFDNLLWERLNAFIGE</sequence>
<dbReference type="Pfam" id="PF00144">
    <property type="entry name" value="Beta-lactamase"/>
    <property type="match status" value="1"/>
</dbReference>